<gene>
    <name evidence="6" type="ORF">VP01_734g6</name>
</gene>
<evidence type="ECO:0000256" key="3">
    <source>
        <dbReference type="SAM" id="MobiDB-lite"/>
    </source>
</evidence>
<dbReference type="EMBL" id="LAVV01012772">
    <property type="protein sequence ID" value="KNZ46340.1"/>
    <property type="molecule type" value="Genomic_DNA"/>
</dbReference>
<reference evidence="6 7" key="1">
    <citation type="submission" date="2015-08" db="EMBL/GenBank/DDBJ databases">
        <title>Next Generation Sequencing and Analysis of the Genome of Puccinia sorghi L Schw, the Causal Agent of Maize Common Rust.</title>
        <authorList>
            <person name="Rochi L."/>
            <person name="Burguener G."/>
            <person name="Darino M."/>
            <person name="Turjanski A."/>
            <person name="Kreff E."/>
            <person name="Dieguez M.J."/>
            <person name="Sacco F."/>
        </authorList>
    </citation>
    <scope>NUCLEOTIDE SEQUENCE [LARGE SCALE GENOMIC DNA]</scope>
    <source>
        <strain evidence="6 7">RO10H11247</strain>
    </source>
</reference>
<keyword evidence="7" id="KW-1185">Reference proteome</keyword>
<accession>A0A0L6UF06</accession>
<dbReference type="Proteomes" id="UP000037035">
    <property type="component" value="Unassembled WGS sequence"/>
</dbReference>
<dbReference type="InterPro" id="IPR000089">
    <property type="entry name" value="Biotin_lipoyl"/>
</dbReference>
<feature type="region of interest" description="Disordered" evidence="3">
    <location>
        <begin position="278"/>
        <end position="297"/>
    </location>
</feature>
<dbReference type="Gene3D" id="2.40.50.100">
    <property type="match status" value="1"/>
</dbReference>
<evidence type="ECO:0000313" key="7">
    <source>
        <dbReference type="Proteomes" id="UP000037035"/>
    </source>
</evidence>
<feature type="region of interest" description="Disordered" evidence="3">
    <location>
        <begin position="239"/>
        <end position="265"/>
    </location>
</feature>
<keyword evidence="2" id="KW-0450">Lipoyl</keyword>
<dbReference type="PROSITE" id="PS51826">
    <property type="entry name" value="PSBD"/>
    <property type="match status" value="1"/>
</dbReference>
<comment type="caution">
    <text evidence="6">The sequence shown here is derived from an EMBL/GenBank/DDBJ whole genome shotgun (WGS) entry which is preliminary data.</text>
</comment>
<dbReference type="OrthoDB" id="537444at2759"/>
<dbReference type="GO" id="GO:0004742">
    <property type="term" value="F:dihydrolipoyllysine-residue acetyltransferase activity"/>
    <property type="evidence" value="ECO:0007669"/>
    <property type="project" value="TreeGrafter"/>
</dbReference>
<comment type="similarity">
    <text evidence="1">Belongs to the 2-oxoacid dehydrogenase family.</text>
</comment>
<evidence type="ECO:0000256" key="1">
    <source>
        <dbReference type="ARBA" id="ARBA00007317"/>
    </source>
</evidence>
<dbReference type="FunFam" id="2.40.50.100:FF:000010">
    <property type="entry name" value="Acetyltransferase component of pyruvate dehydrogenase complex"/>
    <property type="match status" value="1"/>
</dbReference>
<organism evidence="6 7">
    <name type="scientific">Puccinia sorghi</name>
    <dbReference type="NCBI Taxonomy" id="27349"/>
    <lineage>
        <taxon>Eukaryota</taxon>
        <taxon>Fungi</taxon>
        <taxon>Dikarya</taxon>
        <taxon>Basidiomycota</taxon>
        <taxon>Pucciniomycotina</taxon>
        <taxon>Pucciniomycetes</taxon>
        <taxon>Pucciniales</taxon>
        <taxon>Pucciniaceae</taxon>
        <taxon>Puccinia</taxon>
    </lineage>
</organism>
<feature type="region of interest" description="Disordered" evidence="3">
    <location>
        <begin position="118"/>
        <end position="173"/>
    </location>
</feature>
<dbReference type="PROSITE" id="PS50968">
    <property type="entry name" value="BIOTINYL_LIPOYL"/>
    <property type="match status" value="1"/>
</dbReference>
<dbReference type="InterPro" id="IPR011053">
    <property type="entry name" value="Single_hybrid_motif"/>
</dbReference>
<evidence type="ECO:0000256" key="2">
    <source>
        <dbReference type="ARBA" id="ARBA00022823"/>
    </source>
</evidence>
<evidence type="ECO:0000259" key="4">
    <source>
        <dbReference type="PROSITE" id="PS50968"/>
    </source>
</evidence>
<evidence type="ECO:0000313" key="6">
    <source>
        <dbReference type="EMBL" id="KNZ46340.1"/>
    </source>
</evidence>
<protein>
    <recommendedName>
        <fullName evidence="8">Pyruvate dehydrogenase E2 component (Dihydrolipoamide acetyltransferase)</fullName>
    </recommendedName>
</protein>
<dbReference type="CDD" id="cd06849">
    <property type="entry name" value="lipoyl_domain"/>
    <property type="match status" value="1"/>
</dbReference>
<evidence type="ECO:0008006" key="8">
    <source>
        <dbReference type="Google" id="ProtNLM"/>
    </source>
</evidence>
<dbReference type="Gene3D" id="4.10.320.10">
    <property type="entry name" value="E3-binding domain"/>
    <property type="match status" value="1"/>
</dbReference>
<sequence length="363" mass="38972">MFSRQLLRTGICPAHRTLFSSNRALLHGSSSLQSISPLRMPALSPTMEAGQISRWNVKTGDRFSAGDVLLTIETDKAEVDVEAQDDGYMGSQLFGPGTLATTKTINVGQVIAILGEQPDDVHGPVNIPTEWNSHATSSHHHSPAGSQKQQDDSSGSFGQQSHAPQTNPPGQVLKTILPLSPAVSRILHEMGVKDATKIKGTGLRGRLTKGDVLAYFKKASCPNGTAQKMIQDDADARLAEKSKLGSSSSASPKSSQPQDLPPLDPSAVRLYITEGLSALTQNRPSTPSTGKSSLPSCFSSKSKAALALGPRGSKHRTERPQSKLATVFGRRKTSLQLLRISPVRPLVERGPTPFRRVYFQLKT</sequence>
<dbReference type="InterPro" id="IPR036625">
    <property type="entry name" value="E3-bd_dom_sf"/>
</dbReference>
<feature type="compositionally biased region" description="Low complexity" evidence="3">
    <location>
        <begin position="244"/>
        <end position="255"/>
    </location>
</feature>
<dbReference type="InterPro" id="IPR045257">
    <property type="entry name" value="E2/Pdx1"/>
</dbReference>
<evidence type="ECO:0000259" key="5">
    <source>
        <dbReference type="PROSITE" id="PS51826"/>
    </source>
</evidence>
<dbReference type="AlphaFoldDB" id="A0A0L6UF06"/>
<dbReference type="VEuPathDB" id="FungiDB:VP01_734g6"/>
<feature type="compositionally biased region" description="Low complexity" evidence="3">
    <location>
        <begin position="145"/>
        <end position="161"/>
    </location>
</feature>
<dbReference type="Pfam" id="PF02817">
    <property type="entry name" value="E3_binding"/>
    <property type="match status" value="1"/>
</dbReference>
<dbReference type="GO" id="GO:0045254">
    <property type="term" value="C:pyruvate dehydrogenase complex"/>
    <property type="evidence" value="ECO:0007669"/>
    <property type="project" value="InterPro"/>
</dbReference>
<dbReference type="InterPro" id="IPR004167">
    <property type="entry name" value="PSBD"/>
</dbReference>
<dbReference type="Pfam" id="PF00364">
    <property type="entry name" value="Biotin_lipoyl"/>
    <property type="match status" value="1"/>
</dbReference>
<dbReference type="GO" id="GO:0006086">
    <property type="term" value="P:pyruvate decarboxylation to acetyl-CoA"/>
    <property type="evidence" value="ECO:0007669"/>
    <property type="project" value="InterPro"/>
</dbReference>
<dbReference type="PANTHER" id="PTHR23151">
    <property type="entry name" value="DIHYDROLIPOAMIDE ACETYL/SUCCINYL-TRANSFERASE-RELATED"/>
    <property type="match status" value="1"/>
</dbReference>
<proteinExistence type="inferred from homology"/>
<dbReference type="SUPFAM" id="SSF47005">
    <property type="entry name" value="Peripheral subunit-binding domain of 2-oxo acid dehydrogenase complex"/>
    <property type="match status" value="1"/>
</dbReference>
<feature type="domain" description="Lipoyl-binding" evidence="4">
    <location>
        <begin position="35"/>
        <end position="115"/>
    </location>
</feature>
<dbReference type="STRING" id="27349.A0A0L6UF06"/>
<dbReference type="SUPFAM" id="SSF51230">
    <property type="entry name" value="Single hybrid motif"/>
    <property type="match status" value="1"/>
</dbReference>
<feature type="compositionally biased region" description="Polar residues" evidence="3">
    <location>
        <begin position="278"/>
        <end position="290"/>
    </location>
</feature>
<dbReference type="PANTHER" id="PTHR23151:SF82">
    <property type="entry name" value="PYRUVATE DEHYDROGENASE COMPLEX PROTEIN X COMPONENT, MITOCHONDRIAL"/>
    <property type="match status" value="1"/>
</dbReference>
<name>A0A0L6UF06_9BASI</name>
<feature type="domain" description="Peripheral subunit-binding (PSBD)" evidence="5">
    <location>
        <begin position="178"/>
        <end position="216"/>
    </location>
</feature>